<protein>
    <submittedName>
        <fullName evidence="2">ABC transporter substrate-binding protein</fullName>
    </submittedName>
</protein>
<proteinExistence type="predicted"/>
<dbReference type="RefSeq" id="WP_197991334.1">
    <property type="nucleotide sequence ID" value="NZ_JACYXC010000001.1"/>
</dbReference>
<feature type="compositionally biased region" description="Basic and acidic residues" evidence="1">
    <location>
        <begin position="112"/>
        <end position="145"/>
    </location>
</feature>
<feature type="region of interest" description="Disordered" evidence="1">
    <location>
        <begin position="90"/>
        <end position="212"/>
    </location>
</feature>
<feature type="compositionally biased region" description="Basic and acidic residues" evidence="1">
    <location>
        <begin position="153"/>
        <end position="172"/>
    </location>
</feature>
<reference evidence="2 3" key="1">
    <citation type="submission" date="2020-09" db="EMBL/GenBank/DDBJ databases">
        <title>Biosynthesis of the nuclear factor of activated T cells inhibitor NFAT-133 and its congeners in Streptomyces pactum.</title>
        <authorList>
            <person name="Zhou W."/>
            <person name="Posri P."/>
            <person name="Abugrain M.E."/>
            <person name="Weisberg A.J."/>
            <person name="Chang J.H."/>
            <person name="Mahmud T."/>
        </authorList>
    </citation>
    <scope>NUCLEOTIDE SEQUENCE [LARGE SCALE GENOMIC DNA]</scope>
    <source>
        <strain evidence="2 3">ATCC 27456</strain>
    </source>
</reference>
<name>A0ABS0NSU7_9ACTN</name>
<comment type="caution">
    <text evidence="2">The sequence shown here is derived from an EMBL/GenBank/DDBJ whole genome shotgun (WGS) entry which is preliminary data.</text>
</comment>
<keyword evidence="3" id="KW-1185">Reference proteome</keyword>
<dbReference type="EMBL" id="JACYXC010000001">
    <property type="protein sequence ID" value="MBH5338132.1"/>
    <property type="molecule type" value="Genomic_DNA"/>
</dbReference>
<evidence type="ECO:0000313" key="3">
    <source>
        <dbReference type="Proteomes" id="UP000807371"/>
    </source>
</evidence>
<dbReference type="Proteomes" id="UP000807371">
    <property type="component" value="Unassembled WGS sequence"/>
</dbReference>
<organism evidence="2 3">
    <name type="scientific">Streptomyces pactum</name>
    <dbReference type="NCBI Taxonomy" id="68249"/>
    <lineage>
        <taxon>Bacteria</taxon>
        <taxon>Bacillati</taxon>
        <taxon>Actinomycetota</taxon>
        <taxon>Actinomycetes</taxon>
        <taxon>Kitasatosporales</taxon>
        <taxon>Streptomycetaceae</taxon>
        <taxon>Streptomyces</taxon>
    </lineage>
</organism>
<accession>A0ABS0NSU7</accession>
<gene>
    <name evidence="2" type="ORF">IHE55_26465</name>
</gene>
<evidence type="ECO:0000313" key="2">
    <source>
        <dbReference type="EMBL" id="MBH5338132.1"/>
    </source>
</evidence>
<sequence length="212" mass="22574">MNNAKIGTAVLGAYLLGRKKKAKMALGLGMAMAGARVRPGQLGRALADSPFVGELGEQVRTELLSAGRTAAGSLLTAKADRLADTLHERTAGLREKAPGDGGEPADDASGGADERDGADTARDEHRDEHRDEKDRDEKDRGGGRDENEDEDRQENRGEDRGGSPRRNREQEARAGSPRRRTGGSAPGRERSGTARPRRAAAEASATRRPDDG</sequence>
<evidence type="ECO:0000256" key="1">
    <source>
        <dbReference type="SAM" id="MobiDB-lite"/>
    </source>
</evidence>